<dbReference type="SMART" id="SM01114">
    <property type="entry name" value="CXC"/>
    <property type="match status" value="2"/>
</dbReference>
<organism evidence="6">
    <name type="scientific">Schistocephalus solidus</name>
    <name type="common">Tapeworm</name>
    <dbReference type="NCBI Taxonomy" id="70667"/>
    <lineage>
        <taxon>Eukaryota</taxon>
        <taxon>Metazoa</taxon>
        <taxon>Spiralia</taxon>
        <taxon>Lophotrochozoa</taxon>
        <taxon>Platyhelminthes</taxon>
        <taxon>Cestoda</taxon>
        <taxon>Eucestoda</taxon>
        <taxon>Diphyllobothriidea</taxon>
        <taxon>Diphyllobothriidae</taxon>
        <taxon>Schistocephalus</taxon>
    </lineage>
</organism>
<dbReference type="PANTHER" id="PTHR12446:SF34">
    <property type="entry name" value="PROTEIN LIN-54 HOMOLOG"/>
    <property type="match status" value="1"/>
</dbReference>
<dbReference type="AlphaFoldDB" id="A0A0X3PAZ5"/>
<dbReference type="InterPro" id="IPR033467">
    <property type="entry name" value="Tesmin/TSO1-like_CXC"/>
</dbReference>
<dbReference type="EMBL" id="GEEE01015784">
    <property type="protein sequence ID" value="JAP47441.1"/>
    <property type="molecule type" value="Transcribed_RNA"/>
</dbReference>
<evidence type="ECO:0000313" key="6">
    <source>
        <dbReference type="EMBL" id="JAP48480.1"/>
    </source>
</evidence>
<proteinExistence type="inferred from homology"/>
<name>A0A0X3PAZ5_SCHSO</name>
<dbReference type="GO" id="GO:0005634">
    <property type="term" value="C:nucleus"/>
    <property type="evidence" value="ECO:0007669"/>
    <property type="project" value="UniProtKB-SubCell"/>
</dbReference>
<dbReference type="GO" id="GO:0006355">
    <property type="term" value="P:regulation of DNA-templated transcription"/>
    <property type="evidence" value="ECO:0007669"/>
    <property type="project" value="TreeGrafter"/>
</dbReference>
<dbReference type="EMBL" id="GEEE01014745">
    <property type="protein sequence ID" value="JAP48480.1"/>
    <property type="molecule type" value="Transcribed_RNA"/>
</dbReference>
<sequence length="1007" mass="105136">MLTSATSGPTTKSEPPTAPSSVGAVTRGSLPIPSRSLVKGVPVSAGSDETPNCSVPLSRIVERDALEPAPHHTAADLRVLEILRRARDCAADLELESQGPPAKRRASNRNRSSAAVHVTENSSCRDGVGVSSAAKSNVAKPATVVTVTTVESGFKIRPRISSAAAAMALATTATSRSSFQRADNGIPSVQAKSAAAALTFTSPVKFQVLKNGTSTPSQLANTLSTPQPIVPASLTNPLTATTATTWPPTAPTVASLSSPTQVSPILTGSGRQLHIGLELILSNGVRIPISATCAGLKPENDTQRPVAGATSFALPTLASEKVAVAAKTVTIPVESTVLSAASNQLKSSNSVSPVTSNNQKTLTSATETLSLKSLPNAVKSYYSGEGGGVEDEEDEDDELSDNADVSVSAATKADLEAAAGANRSRICSCLRSNCLKLYCDCFAAGRACEGCHCRHCRNNLSDDITRRARDFAMRMALARNPRAFKPKIETNSGNEGKHLLGCRCKRSHCLKNYCECYLAKISCSKLCRCLSCSNANKKAHSKTGASPTSSSSCSRSASCSGHSAPGEHEKSRHDSRGATNSSTTEADVKTRPVAACSITTSIDTPASTIQTLSFPASSVTERPTSIQSLLLSSPLVSPELLNCLRGQHVVVAATPALKGTSAPASQISLIPGLSTASRVISLATTTVSTTAQSSVASSLSGNQTATPSSGVGNGFATLGRLIINGMATNQGCSTGTSAGSNCILVQTAACLTPAKSHQQQQPQHQQTVSAYSETATPEIECDEPGTETVTVAAVDAPIDYSEYTEEELELMQSLLEENSGGNRVCPANIDSPLHPPEHATRAGCCGHSSSQAFQNHLDKSSCPEIHRAPTSTSPVEDSTDHISIQLECSRTRPMSLPSMENSPENSPLISPRHHHPESYSLSAPASISSQPEWVTSRKFQSATAAGGEDISVLVQKIRVLERRVAKLMHVVQAQGNALRDMSARVRHTKRCGCWSSSSSVSNSGTVN</sequence>
<feature type="domain" description="CRC" evidence="5">
    <location>
        <begin position="423"/>
        <end position="537"/>
    </location>
</feature>
<dbReference type="InterPro" id="IPR028307">
    <property type="entry name" value="Lin-54_fam"/>
</dbReference>
<protein>
    <submittedName>
        <fullName evidence="6">Protein lin-54 homolog</fullName>
    </submittedName>
</protein>
<evidence type="ECO:0000256" key="1">
    <source>
        <dbReference type="ARBA" id="ARBA00004123"/>
    </source>
</evidence>
<feature type="region of interest" description="Disordered" evidence="4">
    <location>
        <begin position="758"/>
        <end position="787"/>
    </location>
</feature>
<evidence type="ECO:0000256" key="4">
    <source>
        <dbReference type="SAM" id="MobiDB-lite"/>
    </source>
</evidence>
<keyword evidence="3" id="KW-0539">Nucleus</keyword>
<evidence type="ECO:0000259" key="5">
    <source>
        <dbReference type="PROSITE" id="PS51634"/>
    </source>
</evidence>
<feature type="region of interest" description="Disordered" evidence="4">
    <location>
        <begin position="1"/>
        <end position="35"/>
    </location>
</feature>
<gene>
    <name evidence="6" type="primary">LIN54</name>
    <name evidence="6" type="ORF">TR105178</name>
</gene>
<feature type="compositionally biased region" description="Low complexity" evidence="4">
    <location>
        <begin position="542"/>
        <end position="564"/>
    </location>
</feature>
<dbReference type="Pfam" id="PF03638">
    <property type="entry name" value="TCR"/>
    <property type="match status" value="2"/>
</dbReference>
<feature type="compositionally biased region" description="Basic and acidic residues" evidence="4">
    <location>
        <begin position="565"/>
        <end position="576"/>
    </location>
</feature>
<evidence type="ECO:0000256" key="3">
    <source>
        <dbReference type="ARBA" id="ARBA00023242"/>
    </source>
</evidence>
<feature type="compositionally biased region" description="Polar residues" evidence="4">
    <location>
        <begin position="1"/>
        <end position="14"/>
    </location>
</feature>
<dbReference type="PROSITE" id="PS51634">
    <property type="entry name" value="CRC"/>
    <property type="match status" value="1"/>
</dbReference>
<dbReference type="PANTHER" id="PTHR12446">
    <property type="entry name" value="TESMIN/TSO1-RELATED"/>
    <property type="match status" value="1"/>
</dbReference>
<feature type="region of interest" description="Disordered" evidence="4">
    <location>
        <begin position="538"/>
        <end position="588"/>
    </location>
</feature>
<feature type="region of interest" description="Disordered" evidence="4">
    <location>
        <begin position="861"/>
        <end position="923"/>
    </location>
</feature>
<feature type="compositionally biased region" description="Polar residues" evidence="4">
    <location>
        <begin position="898"/>
        <end position="908"/>
    </location>
</feature>
<comment type="similarity">
    <text evidence="2">Belongs to the lin-54 family.</text>
</comment>
<comment type="subcellular location">
    <subcellularLocation>
        <location evidence="1">Nucleus</location>
    </subcellularLocation>
</comment>
<feature type="region of interest" description="Disordered" evidence="4">
    <location>
        <begin position="94"/>
        <end position="129"/>
    </location>
</feature>
<feature type="compositionally biased region" description="Acidic residues" evidence="4">
    <location>
        <begin position="388"/>
        <end position="401"/>
    </location>
</feature>
<reference evidence="6" key="1">
    <citation type="submission" date="2016-01" db="EMBL/GenBank/DDBJ databases">
        <title>Reference transcriptome for the parasite Schistocephalus solidus: insights into the molecular evolution of parasitism.</title>
        <authorList>
            <person name="Hebert F.O."/>
            <person name="Grambauer S."/>
            <person name="Barber I."/>
            <person name="Landry C.R."/>
            <person name="Aubin-Horth N."/>
        </authorList>
    </citation>
    <scope>NUCLEOTIDE SEQUENCE</scope>
</reference>
<feature type="region of interest" description="Disordered" evidence="4">
    <location>
        <begin position="382"/>
        <end position="402"/>
    </location>
</feature>
<accession>A0A0X3PAZ5</accession>
<dbReference type="InterPro" id="IPR005172">
    <property type="entry name" value="CRC"/>
</dbReference>
<evidence type="ECO:0000256" key="2">
    <source>
        <dbReference type="ARBA" id="ARBA00007267"/>
    </source>
</evidence>